<proteinExistence type="predicted"/>
<reference evidence="3 4" key="1">
    <citation type="journal article" date="2015" name="Int. J. Syst. Evol. Microbiol.">
        <title>Roseomonas oryzae sp. nov., isolated from paddy rhizosphere soil.</title>
        <authorList>
            <person name="Ramaprasad E.V."/>
            <person name="Sasikala Ch."/>
            <person name="Ramana Ch.V."/>
        </authorList>
    </citation>
    <scope>NUCLEOTIDE SEQUENCE [LARGE SCALE GENOMIC DNA]</scope>
    <source>
        <strain evidence="3 4">KCTC 42542</strain>
    </source>
</reference>
<evidence type="ECO:0000259" key="2">
    <source>
        <dbReference type="Pfam" id="PF13472"/>
    </source>
</evidence>
<sequence length="457" mass="47455">MNRRELAQGAVLATVLGLAGGTAEAQGQAQGQGQSRPGGQEGWVTAWTGSAQGPYPVGNPSAQPNQSFAFPQPEEGARDQTFRLVLRPDLWGRRARLRFSNAFGTRPLQLAGVHAGLQFGGAALLPGSNRPVRFGGADSVTVPPGGQVWSDAVELPFAAEPDSALLMGRKMAVSFHVAGPSGPMTWHAKALQTSYVTPPGAGSRGAEEGEASFPFSTASWFFLDAVDMTAPAGTPVVLCFGDSITDGTASTMNGDDRWPDVLSRRLHATLGNRVAVVNAGIGGNQVVGPAEYGPQKPFPGGPSALARLERDIISLSGIRAVVWLEGTNDFSRNGNASFEAVRDGMRQGVERLRAAIPGIRVVGATVTSALGSTSAAHGHAEQDGKRKALNAFIREGGLFDAVVDFDAATLDPATGGLRPEMVPDSTIGGPGDKLHPNRAGYLAMGMAVEPRAVLPPA</sequence>
<feature type="region of interest" description="Disordered" evidence="1">
    <location>
        <begin position="51"/>
        <end position="74"/>
    </location>
</feature>
<dbReference type="InterPro" id="IPR053140">
    <property type="entry name" value="GDSL_Rv0518-like"/>
</dbReference>
<dbReference type="PANTHER" id="PTHR43784:SF2">
    <property type="entry name" value="GDSL-LIKE LIPASE_ACYLHYDROLASE, PUTATIVE (AFU_ORTHOLOGUE AFUA_2G00820)-RELATED"/>
    <property type="match status" value="1"/>
</dbReference>
<dbReference type="AlphaFoldDB" id="A0A5B2TH35"/>
<dbReference type="Pfam" id="PF13472">
    <property type="entry name" value="Lipase_GDSL_2"/>
    <property type="match status" value="1"/>
</dbReference>
<accession>A0A5B2TH35</accession>
<evidence type="ECO:0000313" key="3">
    <source>
        <dbReference type="EMBL" id="KAA2213787.1"/>
    </source>
</evidence>
<feature type="compositionally biased region" description="Polar residues" evidence="1">
    <location>
        <begin position="60"/>
        <end position="69"/>
    </location>
</feature>
<evidence type="ECO:0000256" key="1">
    <source>
        <dbReference type="SAM" id="MobiDB-lite"/>
    </source>
</evidence>
<dbReference type="InterPro" id="IPR036514">
    <property type="entry name" value="SGNH_hydro_sf"/>
</dbReference>
<evidence type="ECO:0000313" key="4">
    <source>
        <dbReference type="Proteomes" id="UP000322110"/>
    </source>
</evidence>
<keyword evidence="4" id="KW-1185">Reference proteome</keyword>
<protein>
    <submittedName>
        <fullName evidence="3">Lysophospholipase</fullName>
    </submittedName>
</protein>
<dbReference type="SUPFAM" id="SSF52266">
    <property type="entry name" value="SGNH hydrolase"/>
    <property type="match status" value="1"/>
</dbReference>
<organism evidence="3 4">
    <name type="scientific">Teichococcus oryzae</name>
    <dbReference type="NCBI Taxonomy" id="1608942"/>
    <lineage>
        <taxon>Bacteria</taxon>
        <taxon>Pseudomonadati</taxon>
        <taxon>Pseudomonadota</taxon>
        <taxon>Alphaproteobacteria</taxon>
        <taxon>Acetobacterales</taxon>
        <taxon>Roseomonadaceae</taxon>
        <taxon>Roseomonas</taxon>
    </lineage>
</organism>
<dbReference type="PANTHER" id="PTHR43784">
    <property type="entry name" value="GDSL-LIKE LIPASE/ACYLHYDROLASE, PUTATIVE (AFU_ORTHOLOGUE AFUA_2G00820)-RELATED"/>
    <property type="match status" value="1"/>
</dbReference>
<dbReference type="GO" id="GO:0016788">
    <property type="term" value="F:hydrolase activity, acting on ester bonds"/>
    <property type="evidence" value="ECO:0007669"/>
    <property type="project" value="UniProtKB-ARBA"/>
</dbReference>
<dbReference type="Gene3D" id="3.40.50.1110">
    <property type="entry name" value="SGNH hydrolase"/>
    <property type="match status" value="1"/>
</dbReference>
<dbReference type="RefSeq" id="WP_149811443.1">
    <property type="nucleotide sequence ID" value="NZ_VUKA01000002.1"/>
</dbReference>
<dbReference type="EMBL" id="VUKA01000002">
    <property type="protein sequence ID" value="KAA2213787.1"/>
    <property type="molecule type" value="Genomic_DNA"/>
</dbReference>
<gene>
    <name evidence="3" type="ORF">F0Q34_06910</name>
</gene>
<comment type="caution">
    <text evidence="3">The sequence shown here is derived from an EMBL/GenBank/DDBJ whole genome shotgun (WGS) entry which is preliminary data.</text>
</comment>
<name>A0A5B2TH35_9PROT</name>
<dbReference type="Proteomes" id="UP000322110">
    <property type="component" value="Unassembled WGS sequence"/>
</dbReference>
<dbReference type="OrthoDB" id="1828825at2"/>
<dbReference type="InterPro" id="IPR013830">
    <property type="entry name" value="SGNH_hydro"/>
</dbReference>
<feature type="domain" description="SGNH hydrolase-type esterase" evidence="2">
    <location>
        <begin position="239"/>
        <end position="441"/>
    </location>
</feature>